<protein>
    <recommendedName>
        <fullName evidence="7">Butyrate kinase</fullName>
    </recommendedName>
</protein>
<evidence type="ECO:0008006" key="7">
    <source>
        <dbReference type="Google" id="ProtNLM"/>
    </source>
</evidence>
<name>U6F502_LACHE</name>
<organism evidence="5 6">
    <name type="scientific">Lactobacillus helveticus CIRM-BIA 951</name>
    <dbReference type="NCBI Taxonomy" id="1226334"/>
    <lineage>
        <taxon>Bacteria</taxon>
        <taxon>Bacillati</taxon>
        <taxon>Bacillota</taxon>
        <taxon>Bacilli</taxon>
        <taxon>Lactobacillales</taxon>
        <taxon>Lactobacillaceae</taxon>
        <taxon>Lactobacillus</taxon>
    </lineage>
</organism>
<evidence type="ECO:0000256" key="4">
    <source>
        <dbReference type="ARBA" id="ARBA00022840"/>
    </source>
</evidence>
<reference evidence="5" key="1">
    <citation type="submission" date="2013-09" db="EMBL/GenBank/DDBJ databases">
        <title>Draft Genome Sequence of five Lactobacillus helveticus strains CIRM-BIA 101T, 103, 104, 951 and 953 isolated from milk product.</title>
        <authorList>
            <person name="Valence F."/>
            <person name="Chuat V."/>
            <person name="Ma L."/>
            <person name="Creno S."/>
            <person name="Falentin H."/>
            <person name="Lortal S."/>
            <person name="Bizet C."/>
            <person name="Clermont D."/>
            <person name="Loux V."/>
            <person name="Bouchier C."/>
            <person name="Cousin S."/>
        </authorList>
    </citation>
    <scope>NUCLEOTIDE SEQUENCE [LARGE SCALE GENOMIC DNA]</scope>
    <source>
        <strain evidence="5">CIRM-BIA 951</strain>
    </source>
</reference>
<dbReference type="EMBL" id="CBUK010000045">
    <property type="protein sequence ID" value="CDI58074.1"/>
    <property type="molecule type" value="Genomic_DNA"/>
</dbReference>
<keyword evidence="6" id="KW-1185">Reference proteome</keyword>
<evidence type="ECO:0000313" key="6">
    <source>
        <dbReference type="Proteomes" id="UP000017248"/>
    </source>
</evidence>
<dbReference type="Gene3D" id="3.30.420.40">
    <property type="match status" value="1"/>
</dbReference>
<proteinExistence type="predicted"/>
<sequence>MKKVLAINSGSSSFKYKLFSFPS</sequence>
<keyword evidence="3" id="KW-0418">Kinase</keyword>
<dbReference type="Proteomes" id="UP000017248">
    <property type="component" value="Unassembled WGS sequence"/>
</dbReference>
<keyword evidence="2" id="KW-0547">Nucleotide-binding</keyword>
<comment type="caution">
    <text evidence="5">The sequence shown here is derived from an EMBL/GenBank/DDBJ whole genome shotgun (WGS) entry which is preliminary data.</text>
</comment>
<keyword evidence="1" id="KW-0808">Transferase</keyword>
<evidence type="ECO:0000256" key="1">
    <source>
        <dbReference type="ARBA" id="ARBA00022679"/>
    </source>
</evidence>
<dbReference type="AlphaFoldDB" id="U6F502"/>
<evidence type="ECO:0000256" key="3">
    <source>
        <dbReference type="ARBA" id="ARBA00022777"/>
    </source>
</evidence>
<dbReference type="GO" id="GO:0016301">
    <property type="term" value="F:kinase activity"/>
    <property type="evidence" value="ECO:0007669"/>
    <property type="project" value="UniProtKB-KW"/>
</dbReference>
<keyword evidence="4" id="KW-0067">ATP-binding</keyword>
<gene>
    <name evidence="5" type="ORF">LHCIRMBIA951_01118</name>
</gene>
<evidence type="ECO:0000313" key="5">
    <source>
        <dbReference type="EMBL" id="CDI58074.1"/>
    </source>
</evidence>
<evidence type="ECO:0000256" key="2">
    <source>
        <dbReference type="ARBA" id="ARBA00022741"/>
    </source>
</evidence>
<dbReference type="GO" id="GO:0005524">
    <property type="term" value="F:ATP binding"/>
    <property type="evidence" value="ECO:0007669"/>
    <property type="project" value="UniProtKB-KW"/>
</dbReference>
<dbReference type="HOGENOM" id="CLU_3422925_0_0_9"/>
<accession>U6F502</accession>
<dbReference type="PROSITE" id="PS01075">
    <property type="entry name" value="ACETATE_KINASE_1"/>
    <property type="match status" value="1"/>
</dbReference>
<dbReference type="GO" id="GO:0016774">
    <property type="term" value="F:phosphotransferase activity, carboxyl group as acceptor"/>
    <property type="evidence" value="ECO:0007669"/>
    <property type="project" value="InterPro"/>
</dbReference>
<dbReference type="InterPro" id="IPR023865">
    <property type="entry name" value="Aliphatic_acid_kinase_CS"/>
</dbReference>